<protein>
    <submittedName>
        <fullName evidence="8">Gamma interferon inducible lysosomal thiol reductase</fullName>
    </submittedName>
</protein>
<dbReference type="WBParaSite" id="HCON_00046840-00001">
    <property type="protein sequence ID" value="HCON_00046840-00001"/>
    <property type="gene ID" value="HCON_00046840"/>
</dbReference>
<dbReference type="PANTHER" id="PTHR13234:SF8">
    <property type="entry name" value="GAMMA-INTERFERON-INDUCIBLE LYSOSOMAL THIOL REDUCTASE"/>
    <property type="match status" value="1"/>
</dbReference>
<sequence>MLFILFLIFGVAPVSTDRCSAIPPTLWCSSKDIIRECGFSEQCNRYHEAVRNQPINITILMESLCPFCQRWFVNKLPTIFKNFNKFVNIEIVPYGNARVKNGSIDCQHGPEECYINRFESCVIDSMQDQSQYVPMIYCIQKQLKERVPFVKGSAKCFRMLKVSDEMQGKIKQCEESGLGDQLQMKAAERTETVWPERKRGVPWILVNGISLDKSQGMSDYMPYLLCEWYVGDKPIPFCE</sequence>
<dbReference type="OrthoDB" id="958254at2759"/>
<evidence type="ECO:0000256" key="6">
    <source>
        <dbReference type="SAM" id="SignalP"/>
    </source>
</evidence>
<keyword evidence="7" id="KW-1185">Reference proteome</keyword>
<evidence type="ECO:0000256" key="3">
    <source>
        <dbReference type="ARBA" id="ARBA00022525"/>
    </source>
</evidence>
<dbReference type="Pfam" id="PF03227">
    <property type="entry name" value="GILT"/>
    <property type="match status" value="1"/>
</dbReference>
<dbReference type="OMA" id="QHGATEC"/>
<organism evidence="7 8">
    <name type="scientific">Haemonchus contortus</name>
    <name type="common">Barber pole worm</name>
    <dbReference type="NCBI Taxonomy" id="6289"/>
    <lineage>
        <taxon>Eukaryota</taxon>
        <taxon>Metazoa</taxon>
        <taxon>Ecdysozoa</taxon>
        <taxon>Nematoda</taxon>
        <taxon>Chromadorea</taxon>
        <taxon>Rhabditida</taxon>
        <taxon>Rhabditina</taxon>
        <taxon>Rhabditomorpha</taxon>
        <taxon>Strongyloidea</taxon>
        <taxon>Trichostrongylidae</taxon>
        <taxon>Haemonchus</taxon>
    </lineage>
</organism>
<keyword evidence="4 6" id="KW-0732">Signal</keyword>
<proteinExistence type="inferred from homology"/>
<dbReference type="AlphaFoldDB" id="A0A7I4Y2L3"/>
<evidence type="ECO:0000313" key="7">
    <source>
        <dbReference type="Proteomes" id="UP000025227"/>
    </source>
</evidence>
<dbReference type="PANTHER" id="PTHR13234">
    <property type="entry name" value="GAMMA-INTERFERON INDUCIBLE LYSOSOMAL THIOL REDUCTASE GILT"/>
    <property type="match status" value="1"/>
</dbReference>
<evidence type="ECO:0000256" key="1">
    <source>
        <dbReference type="ARBA" id="ARBA00004613"/>
    </source>
</evidence>
<dbReference type="GO" id="GO:0016671">
    <property type="term" value="F:oxidoreductase activity, acting on a sulfur group of donors, disulfide as acceptor"/>
    <property type="evidence" value="ECO:0007669"/>
    <property type="project" value="InterPro"/>
</dbReference>
<evidence type="ECO:0000256" key="2">
    <source>
        <dbReference type="ARBA" id="ARBA00005679"/>
    </source>
</evidence>
<comment type="similarity">
    <text evidence="2">Belongs to the GILT family.</text>
</comment>
<evidence type="ECO:0000256" key="5">
    <source>
        <dbReference type="ARBA" id="ARBA00023180"/>
    </source>
</evidence>
<keyword evidence="5" id="KW-0325">Glycoprotein</keyword>
<evidence type="ECO:0000256" key="4">
    <source>
        <dbReference type="ARBA" id="ARBA00022729"/>
    </source>
</evidence>
<evidence type="ECO:0000313" key="8">
    <source>
        <dbReference type="WBParaSite" id="HCON_00046840-00001"/>
    </source>
</evidence>
<keyword evidence="3" id="KW-0964">Secreted</keyword>
<dbReference type="Proteomes" id="UP000025227">
    <property type="component" value="Unplaced"/>
</dbReference>
<dbReference type="GO" id="GO:0005576">
    <property type="term" value="C:extracellular region"/>
    <property type="evidence" value="ECO:0007669"/>
    <property type="project" value="UniProtKB-SubCell"/>
</dbReference>
<name>A0A7I4Y2L3_HAECO</name>
<dbReference type="InterPro" id="IPR004911">
    <property type="entry name" value="Interferon-induced_GILT"/>
</dbReference>
<comment type="subcellular location">
    <subcellularLocation>
        <location evidence="1">Secreted</location>
    </subcellularLocation>
</comment>
<feature type="chain" id="PRO_5029908745" evidence="6">
    <location>
        <begin position="17"/>
        <end position="239"/>
    </location>
</feature>
<reference evidence="8" key="1">
    <citation type="submission" date="2020-12" db="UniProtKB">
        <authorList>
            <consortium name="WormBaseParasite"/>
        </authorList>
    </citation>
    <scope>IDENTIFICATION</scope>
    <source>
        <strain evidence="8">MHco3</strain>
    </source>
</reference>
<dbReference type="Gene3D" id="3.40.30.10">
    <property type="entry name" value="Glutaredoxin"/>
    <property type="match status" value="1"/>
</dbReference>
<feature type="signal peptide" evidence="6">
    <location>
        <begin position="1"/>
        <end position="16"/>
    </location>
</feature>
<accession>A0A7I4Y2L3</accession>